<dbReference type="RefSeq" id="YP_001956989.1">
    <property type="nucleotide sequence ID" value="NC_010821.1"/>
</dbReference>
<protein>
    <submittedName>
        <fullName evidence="1">Uncharacterized protein</fullName>
    </submittedName>
</protein>
<dbReference type="EMBL" id="EU197055">
    <property type="protein sequence ID" value="ABY63094.1"/>
    <property type="molecule type" value="Genomic_DNA"/>
</dbReference>
<sequence>MMDTLLDNFVKAQLQPVMNAYSCWLGPEFHSKRTPIEGGVDNLITYSMDKGAKSYIHWMVWNVHTDDGAFKIRVEWAMHECHTLEFIRPEDATFDQCQEVVALVLKDIYEQLMAYTEREGWPSENMQIC</sequence>
<accession>B3FJC8</accession>
<dbReference type="Proteomes" id="UP000002421">
    <property type="component" value="Segment"/>
</dbReference>
<keyword evidence="2" id="KW-1185">Reference proteome</keyword>
<name>B3FJC8_BP201</name>
<gene>
    <name evidence="1" type="ORF">201phi2-1p266</name>
</gene>
<proteinExistence type="predicted"/>
<dbReference type="KEGG" id="vg:6372337"/>
<evidence type="ECO:0000313" key="2">
    <source>
        <dbReference type="Proteomes" id="UP000002421"/>
    </source>
</evidence>
<evidence type="ECO:0000313" key="1">
    <source>
        <dbReference type="EMBL" id="ABY63094.1"/>
    </source>
</evidence>
<reference evidence="1 2" key="1">
    <citation type="journal article" date="2008" name="Virology">
        <title>Characterization of Pseudomonas chlororaphis myovirus 201varphi2-1 via genomic sequencing, mass spectrometry, and electron microscopy.</title>
        <authorList>
            <person name="Thomas J.A."/>
            <person name="Rolando M.R."/>
            <person name="Carroll C.A."/>
            <person name="Shen P.S."/>
            <person name="Belnap D.M."/>
            <person name="Weintraub S.T."/>
            <person name="Serwer P."/>
            <person name="Hardies S.C."/>
        </authorList>
    </citation>
    <scope>NUCLEOTIDE SEQUENCE</scope>
</reference>
<organism evidence="1 2">
    <name type="scientific">Pseudomonas phage 201phi2-1</name>
    <name type="common">Pseudomonas chlororaphis phage 201phi2-1</name>
    <dbReference type="NCBI Taxonomy" id="198110"/>
    <lineage>
        <taxon>Viruses</taxon>
        <taxon>Duplodnaviria</taxon>
        <taxon>Heunggongvirae</taxon>
        <taxon>Uroviricota</taxon>
        <taxon>Caudoviricetes</taxon>
        <taxon>Chimalliviridae</taxon>
        <taxon>Serwervirus</taxon>
        <taxon>Serwervirus 201phi21</taxon>
    </lineage>
</organism>
<organismHost>
    <name type="scientific">Pseudomonas chlororaphis</name>
    <dbReference type="NCBI Taxonomy" id="587753"/>
</organismHost>